<reference evidence="1 2" key="1">
    <citation type="submission" date="2024-04" db="EMBL/GenBank/DDBJ databases">
        <title>Phyllosticta paracitricarpa is synonymous to the EU quarantine fungus P. citricarpa based on phylogenomic analyses.</title>
        <authorList>
            <consortium name="Lawrence Berkeley National Laboratory"/>
            <person name="Van Ingen-Buijs V.A."/>
            <person name="Van Westerhoven A.C."/>
            <person name="Haridas S."/>
            <person name="Skiadas P."/>
            <person name="Martin F."/>
            <person name="Groenewald J.Z."/>
            <person name="Crous P.W."/>
            <person name="Seidl M.F."/>
        </authorList>
    </citation>
    <scope>NUCLEOTIDE SEQUENCE [LARGE SCALE GENOMIC DNA]</scope>
    <source>
        <strain evidence="1 2">CBS 123371</strain>
    </source>
</reference>
<keyword evidence="2" id="KW-1185">Reference proteome</keyword>
<comment type="caution">
    <text evidence="1">The sequence shown here is derived from an EMBL/GenBank/DDBJ whole genome shotgun (WGS) entry which is preliminary data.</text>
</comment>
<dbReference type="Proteomes" id="UP001363622">
    <property type="component" value="Unassembled WGS sequence"/>
</dbReference>
<proteinExistence type="predicted"/>
<protein>
    <submittedName>
        <fullName evidence="1">Uncharacterized protein</fullName>
    </submittedName>
</protein>
<dbReference type="EMBL" id="JBBPHU010000010">
    <property type="protein sequence ID" value="KAK7512740.1"/>
    <property type="molecule type" value="Genomic_DNA"/>
</dbReference>
<name>A0ABR1KGT9_9PEZI</name>
<gene>
    <name evidence="1" type="ORF">IWZ03DRAFT_38141</name>
</gene>
<evidence type="ECO:0000313" key="2">
    <source>
        <dbReference type="Proteomes" id="UP001363622"/>
    </source>
</evidence>
<accession>A0ABR1KGT9</accession>
<evidence type="ECO:0000313" key="1">
    <source>
        <dbReference type="EMBL" id="KAK7512740.1"/>
    </source>
</evidence>
<sequence length="687" mass="77682">MARQLYHLTALAWRRAPVLPPRAVTRFQSFHSGPPNWSVFKSNGVRRPKVPPLYEQAPELEEFKQLATMARDTGKGLDKVVDQYARMAENRLIHSGTTTLLAQMIHTRFRLLGPDMTKTAATMRFFNFADRLVEDLHADKIWPSPIATLRLISMAKEAKDIQRGKAYWAKLVEKEGATDSGAYGSYIELLAEEGKVPLSDLEALYQEALDRNPETFAAYHLSHNAILPDRRTAARFPGMSAHLLQGIIAARLRHGDWRNAYLGLDTAFRIWGPQVPTRILILFRFWRPVPESLRVFIMSCWSGCQLSSRDYVLQTSVSRDLLRNAPVEERGRIILDTLDALYAFIGSGGQVVHHATTLLMKNMEALVPSPYYREPQHQSAADLIARTAREVYEEFSNAGVKTRLITLAARLHLVGKTLNAQELGIAMKEMKELRAVENSEPGSLERNVLLAAGKIKHRDLMVEAWSDLQNSLNGGILASDWACLAVACRDGDYKQFFFQEFAKAKDIKKSARDVIMKQLDWDFMKSGKPKHEPLPLDATQAIVDAIKARVKAITDLVRSKKALDFNTEPVLGDIGGVQVGTQEAMRQVYDTLTTDPLAPRREGHLKPLMTPTGIPLEEVRFRNWVAITEMLKHAEILEKYMREREGAQPWIRPPPELLQPPIEDPDELLEEVKRLRGIEEVSKPPEI</sequence>
<organism evidence="1 2">
    <name type="scientific">Phyllosticta citriasiana</name>
    <dbReference type="NCBI Taxonomy" id="595635"/>
    <lineage>
        <taxon>Eukaryota</taxon>
        <taxon>Fungi</taxon>
        <taxon>Dikarya</taxon>
        <taxon>Ascomycota</taxon>
        <taxon>Pezizomycotina</taxon>
        <taxon>Dothideomycetes</taxon>
        <taxon>Dothideomycetes incertae sedis</taxon>
        <taxon>Botryosphaeriales</taxon>
        <taxon>Phyllostictaceae</taxon>
        <taxon>Phyllosticta</taxon>
    </lineage>
</organism>